<evidence type="ECO:0000256" key="5">
    <source>
        <dbReference type="ARBA" id="ARBA00022723"/>
    </source>
</evidence>
<dbReference type="InterPro" id="IPR027806">
    <property type="entry name" value="HARBI1_dom"/>
</dbReference>
<comment type="subcellular location">
    <subcellularLocation>
        <location evidence="2">Nucleus</location>
    </subcellularLocation>
</comment>
<evidence type="ECO:0000256" key="6">
    <source>
        <dbReference type="ARBA" id="ARBA00022801"/>
    </source>
</evidence>
<evidence type="ECO:0000256" key="7">
    <source>
        <dbReference type="ARBA" id="ARBA00023242"/>
    </source>
</evidence>
<comment type="cofactor">
    <cofactor evidence="1">
        <name>a divalent metal cation</name>
        <dbReference type="ChEBI" id="CHEBI:60240"/>
    </cofactor>
</comment>
<accession>A0AAF1B3U9</accession>
<evidence type="ECO:0000313" key="9">
    <source>
        <dbReference type="EMBL" id="WOH02211.1"/>
    </source>
</evidence>
<sequence>MAPLRGGNKKKMKIEKVEKIEKNDVVHKALSSGSSEDGFADWWAVFSRRIAGSFSPPTDMDMFEGFLKMSRKTFNYVCSLVSEPMSKSRKYSFSDGTVISLLDRVAIALRRLKSGDSLVSLGETFGTHRSIVSQITWSFVEAVEENGLHHLKWPDTEEEMLNIKAKFESIQGLPNCCGAVDITHIKMMSSSSPFDTEVWIDNMNNQSMVMQAIVDSDMRFRDVVSGWPGKMTEPYVLSTSKFFELCEKGNRLNGNKIKLSDDTELREYIVGDSGYPSLPWLVTPYQGKEISEPAAEFNKRHYETWKVVHRALTRLKEEWKVLQVVMWRPDKHKLPRIILACCILYNIFLDVEDKVHYKVPTSQEHDPGYLQQVFKHPKKTSAGLREKLSLYISGKLHQQVATNSDHQAG</sequence>
<protein>
    <recommendedName>
        <fullName evidence="8">DDE Tnp4 domain-containing protein</fullName>
    </recommendedName>
</protein>
<dbReference type="GO" id="GO:0046872">
    <property type="term" value="F:metal ion binding"/>
    <property type="evidence" value="ECO:0007669"/>
    <property type="project" value="UniProtKB-KW"/>
</dbReference>
<keyword evidence="5" id="KW-0479">Metal-binding</keyword>
<evidence type="ECO:0000256" key="1">
    <source>
        <dbReference type="ARBA" id="ARBA00001968"/>
    </source>
</evidence>
<evidence type="ECO:0000313" key="10">
    <source>
        <dbReference type="Proteomes" id="UP000077755"/>
    </source>
</evidence>
<dbReference type="InterPro" id="IPR045249">
    <property type="entry name" value="HARBI1-like"/>
</dbReference>
<dbReference type="GO" id="GO:0004518">
    <property type="term" value="F:nuclease activity"/>
    <property type="evidence" value="ECO:0007669"/>
    <property type="project" value="UniProtKB-KW"/>
</dbReference>
<keyword evidence="7" id="KW-0539">Nucleus</keyword>
<comment type="similarity">
    <text evidence="3">Belongs to the HARBI1 family.</text>
</comment>
<name>A0AAF1B3U9_DAUCS</name>
<dbReference type="EMBL" id="CP093347">
    <property type="protein sequence ID" value="WOH02211.1"/>
    <property type="molecule type" value="Genomic_DNA"/>
</dbReference>
<evidence type="ECO:0000259" key="8">
    <source>
        <dbReference type="Pfam" id="PF13359"/>
    </source>
</evidence>
<dbReference type="KEGG" id="dcr:108219713"/>
<evidence type="ECO:0000256" key="2">
    <source>
        <dbReference type="ARBA" id="ARBA00004123"/>
    </source>
</evidence>
<evidence type="ECO:0000256" key="3">
    <source>
        <dbReference type="ARBA" id="ARBA00006958"/>
    </source>
</evidence>
<dbReference type="Pfam" id="PF13359">
    <property type="entry name" value="DDE_Tnp_4"/>
    <property type="match status" value="1"/>
</dbReference>
<dbReference type="Proteomes" id="UP000077755">
    <property type="component" value="Chromosome 5"/>
</dbReference>
<gene>
    <name evidence="9" type="ORF">DCAR_0521600</name>
</gene>
<organism evidence="9 10">
    <name type="scientific">Daucus carota subsp. sativus</name>
    <name type="common">Carrot</name>
    <dbReference type="NCBI Taxonomy" id="79200"/>
    <lineage>
        <taxon>Eukaryota</taxon>
        <taxon>Viridiplantae</taxon>
        <taxon>Streptophyta</taxon>
        <taxon>Embryophyta</taxon>
        <taxon>Tracheophyta</taxon>
        <taxon>Spermatophyta</taxon>
        <taxon>Magnoliopsida</taxon>
        <taxon>eudicotyledons</taxon>
        <taxon>Gunneridae</taxon>
        <taxon>Pentapetalae</taxon>
        <taxon>asterids</taxon>
        <taxon>campanulids</taxon>
        <taxon>Apiales</taxon>
        <taxon>Apiaceae</taxon>
        <taxon>Apioideae</taxon>
        <taxon>Scandiceae</taxon>
        <taxon>Daucinae</taxon>
        <taxon>Daucus</taxon>
        <taxon>Daucus sect. Daucus</taxon>
    </lineage>
</organism>
<dbReference type="GO" id="GO:0005634">
    <property type="term" value="C:nucleus"/>
    <property type="evidence" value="ECO:0007669"/>
    <property type="project" value="UniProtKB-SubCell"/>
</dbReference>
<dbReference type="PANTHER" id="PTHR22930:SF291">
    <property type="entry name" value="EXPRESSED PROTEIN"/>
    <property type="match status" value="1"/>
</dbReference>
<proteinExistence type="inferred from homology"/>
<dbReference type="PANTHER" id="PTHR22930">
    <property type="match status" value="1"/>
</dbReference>
<keyword evidence="4" id="KW-0540">Nuclease</keyword>
<keyword evidence="6" id="KW-0378">Hydrolase</keyword>
<evidence type="ECO:0000256" key="4">
    <source>
        <dbReference type="ARBA" id="ARBA00022722"/>
    </source>
</evidence>
<reference evidence="9" key="2">
    <citation type="submission" date="2022-03" db="EMBL/GenBank/DDBJ databases">
        <title>Draft title - Genomic analysis of global carrot germplasm unveils the trajectory of domestication and the origin of high carotenoid orange carrot.</title>
        <authorList>
            <person name="Iorizzo M."/>
            <person name="Ellison S."/>
            <person name="Senalik D."/>
            <person name="Macko-Podgorni A."/>
            <person name="Grzebelus D."/>
            <person name="Bostan H."/>
            <person name="Rolling W."/>
            <person name="Curaba J."/>
            <person name="Simon P."/>
        </authorList>
    </citation>
    <scope>NUCLEOTIDE SEQUENCE</scope>
    <source>
        <tissue evidence="9">Leaf</tissue>
    </source>
</reference>
<reference evidence="9" key="1">
    <citation type="journal article" date="2016" name="Nat. Genet.">
        <title>A high-quality carrot genome assembly provides new insights into carotenoid accumulation and asterid genome evolution.</title>
        <authorList>
            <person name="Iorizzo M."/>
            <person name="Ellison S."/>
            <person name="Senalik D."/>
            <person name="Zeng P."/>
            <person name="Satapoomin P."/>
            <person name="Huang J."/>
            <person name="Bowman M."/>
            <person name="Iovene M."/>
            <person name="Sanseverino W."/>
            <person name="Cavagnaro P."/>
            <person name="Yildiz M."/>
            <person name="Macko-Podgorni A."/>
            <person name="Moranska E."/>
            <person name="Grzebelus E."/>
            <person name="Grzebelus D."/>
            <person name="Ashrafi H."/>
            <person name="Zheng Z."/>
            <person name="Cheng S."/>
            <person name="Spooner D."/>
            <person name="Van Deynze A."/>
            <person name="Simon P."/>
        </authorList>
    </citation>
    <scope>NUCLEOTIDE SEQUENCE</scope>
    <source>
        <tissue evidence="9">Leaf</tissue>
    </source>
</reference>
<keyword evidence="10" id="KW-1185">Reference proteome</keyword>
<feature type="domain" description="DDE Tnp4" evidence="8">
    <location>
        <begin position="180"/>
        <end position="346"/>
    </location>
</feature>
<dbReference type="GO" id="GO:0016787">
    <property type="term" value="F:hydrolase activity"/>
    <property type="evidence" value="ECO:0007669"/>
    <property type="project" value="UniProtKB-KW"/>
</dbReference>
<dbReference type="AlphaFoldDB" id="A0AAF1B3U9"/>